<dbReference type="PANTHER" id="PTHR33993">
    <property type="entry name" value="GLYOXALASE-RELATED"/>
    <property type="match status" value="1"/>
</dbReference>
<keyword evidence="3" id="KW-1185">Reference proteome</keyword>
<dbReference type="SUPFAM" id="SSF54593">
    <property type="entry name" value="Glyoxalase/Bleomycin resistance protein/Dihydroxybiphenyl dioxygenase"/>
    <property type="match status" value="1"/>
</dbReference>
<dbReference type="InterPro" id="IPR037523">
    <property type="entry name" value="VOC_core"/>
</dbReference>
<dbReference type="CDD" id="cd07247">
    <property type="entry name" value="SgaA_N_like"/>
    <property type="match status" value="1"/>
</dbReference>
<dbReference type="Pfam" id="PF00903">
    <property type="entry name" value="Glyoxalase"/>
    <property type="match status" value="1"/>
</dbReference>
<gene>
    <name evidence="2" type="ORF">FHS27_000505</name>
</gene>
<dbReference type="Gene3D" id="3.10.180.10">
    <property type="entry name" value="2,3-Dihydroxybiphenyl 1,2-Dioxygenase, domain 1"/>
    <property type="match status" value="1"/>
</dbReference>
<comment type="caution">
    <text evidence="2">The sequence shown here is derived from an EMBL/GenBank/DDBJ whole genome shotgun (WGS) entry which is preliminary data.</text>
</comment>
<dbReference type="Proteomes" id="UP000536179">
    <property type="component" value="Unassembled WGS sequence"/>
</dbReference>
<reference evidence="2 3" key="1">
    <citation type="submission" date="2020-08" db="EMBL/GenBank/DDBJ databases">
        <title>Genomic Encyclopedia of Type Strains, Phase III (KMG-III): the genomes of soil and plant-associated and newly described type strains.</title>
        <authorList>
            <person name="Whitman W."/>
        </authorList>
    </citation>
    <scope>NUCLEOTIDE SEQUENCE [LARGE SCALE GENOMIC DNA]</scope>
    <source>
        <strain evidence="2 3">CECT 8075</strain>
    </source>
</reference>
<feature type="domain" description="VOC" evidence="1">
    <location>
        <begin position="6"/>
        <end position="116"/>
    </location>
</feature>
<protein>
    <recommendedName>
        <fullName evidence="1">VOC domain-containing protein</fullName>
    </recommendedName>
</protein>
<organism evidence="2 3">
    <name type="scientific">Aporhodopirellula rubra</name>
    <dbReference type="NCBI Taxonomy" id="980271"/>
    <lineage>
        <taxon>Bacteria</taxon>
        <taxon>Pseudomonadati</taxon>
        <taxon>Planctomycetota</taxon>
        <taxon>Planctomycetia</taxon>
        <taxon>Pirellulales</taxon>
        <taxon>Pirellulaceae</taxon>
        <taxon>Aporhodopirellula</taxon>
    </lineage>
</organism>
<dbReference type="InterPro" id="IPR029068">
    <property type="entry name" value="Glyas_Bleomycin-R_OHBP_Dase"/>
</dbReference>
<evidence type="ECO:0000259" key="1">
    <source>
        <dbReference type="PROSITE" id="PS51819"/>
    </source>
</evidence>
<dbReference type="EMBL" id="JACHXU010000002">
    <property type="protein sequence ID" value="MBB3204738.1"/>
    <property type="molecule type" value="Genomic_DNA"/>
</dbReference>
<name>A0A7W5DUD9_9BACT</name>
<evidence type="ECO:0000313" key="2">
    <source>
        <dbReference type="EMBL" id="MBB3204738.1"/>
    </source>
</evidence>
<accession>A0A7W5DUD9</accession>
<sequence>MSKHESINYVEFPSRDMQATKAFFESCFGWAFTEYGPDYMSYSGETIEAGFFKSDQSASTANGSALVVLYSERLEETLAKVEKCGGTIVQPIFSFPGGRRFQFAEPSGTELAVWTDVNPG</sequence>
<proteinExistence type="predicted"/>
<dbReference type="RefSeq" id="WP_184301306.1">
    <property type="nucleotide sequence ID" value="NZ_JACHXU010000002.1"/>
</dbReference>
<dbReference type="AlphaFoldDB" id="A0A7W5DUD9"/>
<evidence type="ECO:0000313" key="3">
    <source>
        <dbReference type="Proteomes" id="UP000536179"/>
    </source>
</evidence>
<dbReference type="PROSITE" id="PS51819">
    <property type="entry name" value="VOC"/>
    <property type="match status" value="1"/>
</dbReference>
<dbReference type="InterPro" id="IPR004360">
    <property type="entry name" value="Glyas_Fos-R_dOase_dom"/>
</dbReference>
<dbReference type="PANTHER" id="PTHR33993:SF1">
    <property type="entry name" value="GLYOXALASE FAMILY PROTEIN"/>
    <property type="match status" value="1"/>
</dbReference>
<dbReference type="InterPro" id="IPR052164">
    <property type="entry name" value="Anthracycline_SecMetBiosynth"/>
</dbReference>